<keyword evidence="2 7" id="KW-0963">Cytoplasm</keyword>
<dbReference type="InterPro" id="IPR058582">
    <property type="entry name" value="KH_NusA_2nd"/>
</dbReference>
<dbReference type="InterPro" id="IPR013735">
    <property type="entry name" value="TF_NusA_N"/>
</dbReference>
<dbReference type="RefSeq" id="WP_003449452.1">
    <property type="nucleotide sequence ID" value="NC_008261.1"/>
</dbReference>
<dbReference type="SUPFAM" id="SSF69705">
    <property type="entry name" value="Transcription factor NusA, N-terminal domain"/>
    <property type="match status" value="1"/>
</dbReference>
<keyword evidence="10" id="KW-1185">Reference proteome</keyword>
<dbReference type="Pfam" id="PF08529">
    <property type="entry name" value="NusA_N"/>
    <property type="match status" value="1"/>
</dbReference>
<evidence type="ECO:0000313" key="10">
    <source>
        <dbReference type="Proteomes" id="UP000001823"/>
    </source>
</evidence>
<dbReference type="SMART" id="SM00322">
    <property type="entry name" value="KH"/>
    <property type="match status" value="2"/>
</dbReference>
<keyword evidence="4 7" id="KW-0694">RNA-binding</keyword>
<dbReference type="SUPFAM" id="SSF54814">
    <property type="entry name" value="Prokaryotic type KH domain (KH-domain type II)"/>
    <property type="match status" value="2"/>
</dbReference>
<keyword evidence="6 7" id="KW-0804">Transcription</keyword>
<dbReference type="GO" id="GO:0003700">
    <property type="term" value="F:DNA-binding transcription factor activity"/>
    <property type="evidence" value="ECO:0007669"/>
    <property type="project" value="InterPro"/>
</dbReference>
<protein>
    <recommendedName>
        <fullName evidence="7">Transcription termination/antitermination protein NusA</fullName>
    </recommendedName>
</protein>
<dbReference type="Pfam" id="PF00575">
    <property type="entry name" value="S1"/>
    <property type="match status" value="1"/>
</dbReference>
<organism evidence="9 10">
    <name type="scientific">Clostridium perfringens (strain ATCC 13124 / DSM 756 / JCM 1290 / NCIMB 6125 / NCTC 8237 / Type A)</name>
    <dbReference type="NCBI Taxonomy" id="195103"/>
    <lineage>
        <taxon>Bacteria</taxon>
        <taxon>Bacillati</taxon>
        <taxon>Bacillota</taxon>
        <taxon>Clostridia</taxon>
        <taxon>Eubacteriales</taxon>
        <taxon>Clostridiaceae</taxon>
        <taxon>Clostridium</taxon>
    </lineage>
</organism>
<keyword evidence="5 7" id="KW-0805">Transcription regulation</keyword>
<comment type="subunit">
    <text evidence="7">Monomer. Binds directly to the core enzyme of the DNA-dependent RNA polymerase and to nascent RNA.</text>
</comment>
<feature type="domain" description="S1 motif" evidence="8">
    <location>
        <begin position="139"/>
        <end position="202"/>
    </location>
</feature>
<dbReference type="InterPro" id="IPR009019">
    <property type="entry name" value="KH_sf_prok-type"/>
</dbReference>
<dbReference type="KEGG" id="cpf:CPF_1943"/>
<accession>A0A0H2YTX5</accession>
<dbReference type="PaxDb" id="195103-CPF_1943"/>
<dbReference type="PROSITE" id="PS50126">
    <property type="entry name" value="S1"/>
    <property type="match status" value="1"/>
</dbReference>
<dbReference type="GO" id="GO:0006353">
    <property type="term" value="P:DNA-templated transcription termination"/>
    <property type="evidence" value="ECO:0007669"/>
    <property type="project" value="UniProtKB-UniRule"/>
</dbReference>
<dbReference type="PANTHER" id="PTHR22648">
    <property type="entry name" value="TRANSCRIPTION TERMINATION FACTOR NUSA"/>
    <property type="match status" value="1"/>
</dbReference>
<dbReference type="Pfam" id="PF26594">
    <property type="entry name" value="KH_NusA_2nd"/>
    <property type="match status" value="1"/>
</dbReference>
<dbReference type="GO" id="GO:0005829">
    <property type="term" value="C:cytosol"/>
    <property type="evidence" value="ECO:0007669"/>
    <property type="project" value="TreeGrafter"/>
</dbReference>
<dbReference type="FunFam" id="3.30.1480.10:FF:000002">
    <property type="entry name" value="Transcription termination/antitermination protein NusA"/>
    <property type="match status" value="1"/>
</dbReference>
<evidence type="ECO:0000259" key="8">
    <source>
        <dbReference type="PROSITE" id="PS50126"/>
    </source>
</evidence>
<evidence type="ECO:0000256" key="5">
    <source>
        <dbReference type="ARBA" id="ARBA00023015"/>
    </source>
</evidence>
<dbReference type="Gene3D" id="3.30.300.20">
    <property type="match status" value="2"/>
</dbReference>
<dbReference type="STRING" id="195103.CPF_1943"/>
<evidence type="ECO:0000256" key="4">
    <source>
        <dbReference type="ARBA" id="ARBA00022884"/>
    </source>
</evidence>
<dbReference type="CDD" id="cd04455">
    <property type="entry name" value="S1_NusA"/>
    <property type="match status" value="1"/>
</dbReference>
<dbReference type="InterPro" id="IPR010213">
    <property type="entry name" value="TF_NusA"/>
</dbReference>
<evidence type="ECO:0000256" key="6">
    <source>
        <dbReference type="ARBA" id="ARBA00023163"/>
    </source>
</evidence>
<dbReference type="InterPro" id="IPR025249">
    <property type="entry name" value="TF_NusA_KH_1st"/>
</dbReference>
<dbReference type="CDD" id="cd22529">
    <property type="entry name" value="KH-II_NusA_rpt2"/>
    <property type="match status" value="1"/>
</dbReference>
<dbReference type="FunFam" id="3.30.300.20:FF:000002">
    <property type="entry name" value="Transcription termination/antitermination protein NusA"/>
    <property type="match status" value="1"/>
</dbReference>
<dbReference type="AlphaFoldDB" id="A0A0H2YTX5"/>
<dbReference type="SUPFAM" id="SSF50249">
    <property type="entry name" value="Nucleic acid-binding proteins"/>
    <property type="match status" value="1"/>
</dbReference>
<dbReference type="HOGENOM" id="CLU_029242_2_2_9"/>
<dbReference type="Proteomes" id="UP000001823">
    <property type="component" value="Chromosome"/>
</dbReference>
<dbReference type="SMART" id="SM00316">
    <property type="entry name" value="S1"/>
    <property type="match status" value="1"/>
</dbReference>
<sequence length="366" mass="40653">MNEEFLGALSEIVKEKGISVEALLETIDDAIIAAYKKNFSNSGTTAQNVKVKRDEKSGEIHVYAQKVVVEEVYDDVTEISLEDAKAISAIYQLDDIVEIEVTPKNFGRVAAQLAKQMVIQRIKESERNVIYSEFAEKEFDILPGTVIRKDKGNVFVDLGKIEGVLGPNEQMPTEKYNFNEKLQLYVVEVKKTSKGASVLCSRTHPGLVKRLFELEVPEIYEGIVEIKSIAREAGSRTKIAVYSNDESVDAMGACVGPKGVRVQNIVNELKNEKIDIIKWSNTPSEYIENALSPAKVISVEADEETKSAKVIVDDSQLSLAIGKEGQNVRLAAKLTGWKIDIKSKSKAEELLQEEDIVVEEDTIIEE</sequence>
<evidence type="ECO:0000256" key="3">
    <source>
        <dbReference type="ARBA" id="ARBA00022814"/>
    </source>
</evidence>
<dbReference type="InterPro" id="IPR004087">
    <property type="entry name" value="KH_dom"/>
</dbReference>
<dbReference type="Gene3D" id="2.40.50.140">
    <property type="entry name" value="Nucleic acid-binding proteins"/>
    <property type="match status" value="1"/>
</dbReference>
<dbReference type="GO" id="GO:0003723">
    <property type="term" value="F:RNA binding"/>
    <property type="evidence" value="ECO:0007669"/>
    <property type="project" value="UniProtKB-UniRule"/>
</dbReference>
<dbReference type="eggNOG" id="COG0195">
    <property type="taxonomic scope" value="Bacteria"/>
</dbReference>
<dbReference type="InterPro" id="IPR015946">
    <property type="entry name" value="KH_dom-like_a/b"/>
</dbReference>
<name>A0A0H2YTX5_CLOP1</name>
<dbReference type="PANTHER" id="PTHR22648:SF0">
    <property type="entry name" value="TRANSCRIPTION TERMINATION_ANTITERMINATION PROTEIN NUSA"/>
    <property type="match status" value="1"/>
</dbReference>
<dbReference type="InterPro" id="IPR003029">
    <property type="entry name" value="S1_domain"/>
</dbReference>
<dbReference type="Pfam" id="PF13184">
    <property type="entry name" value="KH_NusA_1st"/>
    <property type="match status" value="1"/>
</dbReference>
<evidence type="ECO:0000256" key="7">
    <source>
        <dbReference type="HAMAP-Rule" id="MF_00945"/>
    </source>
</evidence>
<dbReference type="InterPro" id="IPR012340">
    <property type="entry name" value="NA-bd_OB-fold"/>
</dbReference>
<comment type="function">
    <text evidence="7">Participates in both transcription termination and antitermination.</text>
</comment>
<keyword evidence="1 7" id="KW-0806">Transcription termination</keyword>
<evidence type="ECO:0000256" key="1">
    <source>
        <dbReference type="ARBA" id="ARBA00022472"/>
    </source>
</evidence>
<dbReference type="HAMAP" id="MF_00945_B">
    <property type="entry name" value="NusA_B"/>
    <property type="match status" value="1"/>
</dbReference>
<dbReference type="GeneID" id="93001773"/>
<dbReference type="EMBL" id="CP000246">
    <property type="protein sequence ID" value="ABG84000.1"/>
    <property type="molecule type" value="Genomic_DNA"/>
</dbReference>
<dbReference type="InterPro" id="IPR036555">
    <property type="entry name" value="NusA_N_sf"/>
</dbReference>
<evidence type="ECO:0000256" key="2">
    <source>
        <dbReference type="ARBA" id="ARBA00022490"/>
    </source>
</evidence>
<comment type="similarity">
    <text evidence="7">Belongs to the NusA family.</text>
</comment>
<proteinExistence type="inferred from homology"/>
<evidence type="ECO:0000313" key="9">
    <source>
        <dbReference type="EMBL" id="ABG84000.1"/>
    </source>
</evidence>
<dbReference type="InterPro" id="IPR030842">
    <property type="entry name" value="TF_NusA_bacterial"/>
</dbReference>
<comment type="subcellular location">
    <subcellularLocation>
        <location evidence="7">Cytoplasm</location>
    </subcellularLocation>
</comment>
<dbReference type="NCBIfam" id="TIGR01953">
    <property type="entry name" value="NusA"/>
    <property type="match status" value="1"/>
</dbReference>
<dbReference type="GO" id="GO:0031564">
    <property type="term" value="P:transcription antitermination"/>
    <property type="evidence" value="ECO:0007669"/>
    <property type="project" value="UniProtKB-UniRule"/>
</dbReference>
<keyword evidence="3 7" id="KW-0889">Transcription antitermination</keyword>
<dbReference type="CDD" id="cd02134">
    <property type="entry name" value="KH-II_NusA_rpt1"/>
    <property type="match status" value="1"/>
</dbReference>
<reference evidence="9 10" key="1">
    <citation type="journal article" date="2006" name="Genome Res.">
        <title>Skewed genomic variability in strains of the toxigenic bacterial pathogen, Clostridium perfringens.</title>
        <authorList>
            <person name="Myers G.S."/>
            <person name="Rasko D.A."/>
            <person name="Cheung J.K."/>
            <person name="Ravel J."/>
            <person name="Seshadri R."/>
            <person name="Deboy R.T."/>
            <person name="Ren Q."/>
            <person name="Varga J."/>
            <person name="Awad M.M."/>
            <person name="Brinkac L.M."/>
            <person name="Daugherty S.C."/>
            <person name="Haft D.H."/>
            <person name="Dodson R.J."/>
            <person name="Madupu R."/>
            <person name="Nelson W.C."/>
            <person name="Rosovitz M.J."/>
            <person name="Sullivan S.A."/>
            <person name="Khouri H."/>
            <person name="Dimitrov G.I."/>
            <person name="Watkins K.L."/>
            <person name="Mulligan S."/>
            <person name="Benton J."/>
            <person name="Radune D."/>
            <person name="Fisher D.J."/>
            <person name="Atkins H.S."/>
            <person name="Hiscox T."/>
            <person name="Jost B.H."/>
            <person name="Billington S.J."/>
            <person name="Songer J.G."/>
            <person name="McClane B.A."/>
            <person name="Titball R.W."/>
            <person name="Rood J.I."/>
            <person name="Melville S.B."/>
            <person name="Paulsen I.T."/>
        </authorList>
    </citation>
    <scope>NUCLEOTIDE SEQUENCE [LARGE SCALE GENOMIC DNA]</scope>
    <source>
        <strain evidence="10">ATCC 13124 / DSM 756 / JCM 1290 / NCIMB 6125 / NCTC 8237 / S 107 / Type A</strain>
    </source>
</reference>
<dbReference type="Gene3D" id="3.30.1480.10">
    <property type="entry name" value="NusA, N-terminal domain"/>
    <property type="match status" value="1"/>
</dbReference>
<dbReference type="FunFam" id="3.30.300.20:FF:000005">
    <property type="entry name" value="Transcription termination/antitermination protein NusA"/>
    <property type="match status" value="1"/>
</dbReference>
<dbReference type="PROSITE" id="PS50084">
    <property type="entry name" value="KH_TYPE_1"/>
    <property type="match status" value="1"/>
</dbReference>
<gene>
    <name evidence="7 9" type="primary">nusA</name>
    <name evidence="9" type="ordered locus">CPF_1943</name>
</gene>